<feature type="transmembrane region" description="Helical" evidence="5">
    <location>
        <begin position="130"/>
        <end position="147"/>
    </location>
</feature>
<comment type="subcellular location">
    <subcellularLocation>
        <location evidence="1">Membrane</location>
        <topology evidence="1">Multi-pass membrane protein</topology>
    </subcellularLocation>
</comment>
<keyword evidence="4 5" id="KW-0472">Membrane</keyword>
<dbReference type="EMBL" id="JBHUMJ010000003">
    <property type="protein sequence ID" value="MFD2701733.1"/>
    <property type="molecule type" value="Genomic_DNA"/>
</dbReference>
<evidence type="ECO:0000313" key="6">
    <source>
        <dbReference type="EMBL" id="MFD2701733.1"/>
    </source>
</evidence>
<evidence type="ECO:0000256" key="1">
    <source>
        <dbReference type="ARBA" id="ARBA00004141"/>
    </source>
</evidence>
<protein>
    <submittedName>
        <fullName evidence="6">DoxX family protein</fullName>
    </submittedName>
</protein>
<keyword evidence="3 5" id="KW-1133">Transmembrane helix</keyword>
<feature type="transmembrane region" description="Helical" evidence="5">
    <location>
        <begin position="92"/>
        <end position="109"/>
    </location>
</feature>
<proteinExistence type="predicted"/>
<gene>
    <name evidence="6" type="ORF">ACFSVM_14815</name>
</gene>
<evidence type="ECO:0000256" key="2">
    <source>
        <dbReference type="ARBA" id="ARBA00022692"/>
    </source>
</evidence>
<reference evidence="7" key="1">
    <citation type="journal article" date="2019" name="Int. J. Syst. Evol. Microbiol.">
        <title>The Global Catalogue of Microorganisms (GCM) 10K type strain sequencing project: providing services to taxonomists for standard genome sequencing and annotation.</title>
        <authorList>
            <consortium name="The Broad Institute Genomics Platform"/>
            <consortium name="The Broad Institute Genome Sequencing Center for Infectious Disease"/>
            <person name="Wu L."/>
            <person name="Ma J."/>
        </authorList>
    </citation>
    <scope>NUCLEOTIDE SEQUENCE [LARGE SCALE GENOMIC DNA]</scope>
    <source>
        <strain evidence="7">KCTC 33849</strain>
    </source>
</reference>
<dbReference type="Pfam" id="PF13564">
    <property type="entry name" value="DoxX_2"/>
    <property type="match status" value="1"/>
</dbReference>
<evidence type="ECO:0000256" key="3">
    <source>
        <dbReference type="ARBA" id="ARBA00022989"/>
    </source>
</evidence>
<dbReference type="Proteomes" id="UP001597540">
    <property type="component" value="Unassembled WGS sequence"/>
</dbReference>
<evidence type="ECO:0000256" key="4">
    <source>
        <dbReference type="ARBA" id="ARBA00023136"/>
    </source>
</evidence>
<dbReference type="PANTHER" id="PTHR36974:SF1">
    <property type="entry name" value="DOXX FAMILY MEMBRANE PROTEIN"/>
    <property type="match status" value="1"/>
</dbReference>
<accession>A0ABW5SPM5</accession>
<dbReference type="InterPro" id="IPR032808">
    <property type="entry name" value="DoxX"/>
</dbReference>
<comment type="caution">
    <text evidence="6">The sequence shown here is derived from an EMBL/GenBank/DDBJ whole genome shotgun (WGS) entry which is preliminary data.</text>
</comment>
<dbReference type="PANTHER" id="PTHR36974">
    <property type="entry name" value="MEMBRANE PROTEIN-RELATED"/>
    <property type="match status" value="1"/>
</dbReference>
<sequence length="148" mass="15756">MIPFYALIVSFIVLRCLGLAGWDYFDSWQHALQAASGIMLLLGASAHWGSKRGDLVRMVPSWVPKPEWVVTITGLLEIAGAIGLVIPALSTLAAVCLVVLLAAMFPANMKAANERLTIGGRPVPTLPVRTLLQLVFIAAILLSAPGIV</sequence>
<evidence type="ECO:0000256" key="5">
    <source>
        <dbReference type="SAM" id="Phobius"/>
    </source>
</evidence>
<keyword evidence="2 5" id="KW-0812">Transmembrane</keyword>
<evidence type="ECO:0000313" key="7">
    <source>
        <dbReference type="Proteomes" id="UP001597540"/>
    </source>
</evidence>
<dbReference type="RefSeq" id="WP_090725814.1">
    <property type="nucleotide sequence ID" value="NZ_JBHUMJ010000003.1"/>
</dbReference>
<keyword evidence="7" id="KW-1185">Reference proteome</keyword>
<name>A0ABW5SPM5_9BACL</name>
<organism evidence="6 7">
    <name type="scientific">Paenibacillus shunpengii</name>
    <dbReference type="NCBI Taxonomy" id="2054424"/>
    <lineage>
        <taxon>Bacteria</taxon>
        <taxon>Bacillati</taxon>
        <taxon>Bacillota</taxon>
        <taxon>Bacilli</taxon>
        <taxon>Bacillales</taxon>
        <taxon>Paenibacillaceae</taxon>
        <taxon>Paenibacillus</taxon>
    </lineage>
</organism>